<dbReference type="RefSeq" id="WP_272088425.1">
    <property type="nucleotide sequence ID" value="NZ_JAQNDL010000002.1"/>
</dbReference>
<dbReference type="Gene3D" id="3.30.1380.10">
    <property type="match status" value="1"/>
</dbReference>
<feature type="region of interest" description="Disordered" evidence="1">
    <location>
        <begin position="23"/>
        <end position="104"/>
    </location>
</feature>
<protein>
    <recommendedName>
        <fullName evidence="4">Extensin-like C-terminal domain-containing protein</fullName>
    </recommendedName>
</protein>
<reference evidence="2 3" key="1">
    <citation type="submission" date="2022-11" db="EMBL/GenBank/DDBJ databases">
        <title>Minimal conservation of predation-associated metabolite biosynthetic gene clusters underscores biosynthetic potential of Myxococcota including descriptions for ten novel species: Archangium lansinium sp. nov., Myxococcus landrumus sp. nov., Nannocystis bai.</title>
        <authorList>
            <person name="Ahearne A."/>
            <person name="Stevens C."/>
            <person name="Dowd S."/>
        </authorList>
    </citation>
    <scope>NUCLEOTIDE SEQUENCE [LARGE SCALE GENOMIC DNA]</scope>
    <source>
        <strain evidence="2 3">BB15-2</strain>
    </source>
</reference>
<feature type="compositionally biased region" description="Pro residues" evidence="1">
    <location>
        <begin position="27"/>
        <end position="104"/>
    </location>
</feature>
<organism evidence="2 3">
    <name type="scientific">Nannocystis bainbridge</name>
    <dbReference type="NCBI Taxonomy" id="2995303"/>
    <lineage>
        <taxon>Bacteria</taxon>
        <taxon>Pseudomonadati</taxon>
        <taxon>Myxococcota</taxon>
        <taxon>Polyangia</taxon>
        <taxon>Nannocystales</taxon>
        <taxon>Nannocystaceae</taxon>
        <taxon>Nannocystis</taxon>
    </lineage>
</organism>
<name>A0ABT5E571_9BACT</name>
<evidence type="ECO:0008006" key="4">
    <source>
        <dbReference type="Google" id="ProtNLM"/>
    </source>
</evidence>
<comment type="caution">
    <text evidence="2">The sequence shown here is derived from an EMBL/GenBank/DDBJ whole genome shotgun (WGS) entry which is preliminary data.</text>
</comment>
<sequence>MSRGLGLGLGLGAVLVLAALARRKGPGPAPPNPAPPEPAPPNPAPPEPAPPNPAPPEPAPPNPAPPEPAPLNPAPPEPAPPNPAPPNPAPPVPAPLVPTDLPPDADPTLWVQLVDEPGLEIRNPSRAWTTAAARAVLRKGATAALALGGKLMVADGGPAAGPGNVYPPHKSHRWGRDFDMAYTADGVYPTPGAVAVDPRVPAILEAMAPWIEVVGTTAPRNLAFLERPYKVTGTWPGHTGHLHLRLRKDLTTEP</sequence>
<evidence type="ECO:0000313" key="3">
    <source>
        <dbReference type="Proteomes" id="UP001221686"/>
    </source>
</evidence>
<keyword evidence="3" id="KW-1185">Reference proteome</keyword>
<evidence type="ECO:0000313" key="2">
    <source>
        <dbReference type="EMBL" id="MDC0719927.1"/>
    </source>
</evidence>
<gene>
    <name evidence="2" type="ORF">POL25_23710</name>
</gene>
<dbReference type="InterPro" id="IPR009045">
    <property type="entry name" value="Zn_M74/Hedgehog-like"/>
</dbReference>
<dbReference type="EMBL" id="JAQNDL010000002">
    <property type="protein sequence ID" value="MDC0719927.1"/>
    <property type="molecule type" value="Genomic_DNA"/>
</dbReference>
<evidence type="ECO:0000256" key="1">
    <source>
        <dbReference type="SAM" id="MobiDB-lite"/>
    </source>
</evidence>
<dbReference type="Proteomes" id="UP001221686">
    <property type="component" value="Unassembled WGS sequence"/>
</dbReference>
<proteinExistence type="predicted"/>
<accession>A0ABT5E571</accession>